<dbReference type="GO" id="GO:0034194">
    <property type="term" value="P:D-galactonate catabolic process"/>
    <property type="evidence" value="ECO:0007669"/>
    <property type="project" value="InterPro"/>
</dbReference>
<organism evidence="1 2">
    <name type="scientific">Acuticoccus mangrovi</name>
    <dbReference type="NCBI Taxonomy" id="2796142"/>
    <lineage>
        <taxon>Bacteria</taxon>
        <taxon>Pseudomonadati</taxon>
        <taxon>Pseudomonadota</taxon>
        <taxon>Alphaproteobacteria</taxon>
        <taxon>Hyphomicrobiales</taxon>
        <taxon>Amorphaceae</taxon>
        <taxon>Acuticoccus</taxon>
    </lineage>
</organism>
<dbReference type="Gene3D" id="3.30.420.310">
    <property type="entry name" value="2-keto-3-deoxy-galactonokinase, C-terminal domain"/>
    <property type="match status" value="1"/>
</dbReference>
<dbReference type="AlphaFoldDB" id="A0A934MHY3"/>
<dbReference type="GO" id="GO:0008671">
    <property type="term" value="F:2-dehydro-3-deoxygalactonokinase activity"/>
    <property type="evidence" value="ECO:0007669"/>
    <property type="project" value="InterPro"/>
</dbReference>
<comment type="caution">
    <text evidence="1">The sequence shown here is derived from an EMBL/GenBank/DDBJ whole genome shotgun (WGS) entry which is preliminary data.</text>
</comment>
<dbReference type="InterPro" id="IPR042258">
    <property type="entry name" value="DGOK_N"/>
</dbReference>
<dbReference type="Gene3D" id="3.30.420.300">
    <property type="entry name" value="2-keto-3-deoxy-galactonokinase, substrate binding domain"/>
    <property type="match status" value="1"/>
</dbReference>
<dbReference type="Proteomes" id="UP000609531">
    <property type="component" value="Unassembled WGS sequence"/>
</dbReference>
<dbReference type="InterPro" id="IPR007729">
    <property type="entry name" value="DGOK"/>
</dbReference>
<reference evidence="1" key="1">
    <citation type="submission" date="2020-12" db="EMBL/GenBank/DDBJ databases">
        <title>Bacterial taxonomy.</title>
        <authorList>
            <person name="Pan X."/>
        </authorList>
    </citation>
    <scope>NUCLEOTIDE SEQUENCE</scope>
    <source>
        <strain evidence="1">B2012</strain>
    </source>
</reference>
<dbReference type="InterPro" id="IPR042257">
    <property type="entry name" value="DGOK_C"/>
</dbReference>
<gene>
    <name evidence="1" type="ORF">JCR33_16885</name>
</gene>
<dbReference type="EMBL" id="JAEKJA010000015">
    <property type="protein sequence ID" value="MBJ3777385.1"/>
    <property type="molecule type" value="Genomic_DNA"/>
</dbReference>
<accession>A0A934MHY3</accession>
<evidence type="ECO:0000313" key="2">
    <source>
        <dbReference type="Proteomes" id="UP000609531"/>
    </source>
</evidence>
<name>A0A934MHY3_9HYPH</name>
<protein>
    <submittedName>
        <fullName evidence="1">2-dehydro-3-deoxygalactonokinase</fullName>
    </submittedName>
</protein>
<proteinExistence type="predicted"/>
<dbReference type="RefSeq" id="WP_198883292.1">
    <property type="nucleotide sequence ID" value="NZ_JAEKJA010000015.1"/>
</dbReference>
<sequence length="299" mass="30590">MLIGVDWGTSRLRAYLVSDDGTVIDRTESEAGLMRVGEGGFEPALAAAVGPWRAAHPDAPIVMSGMVGSRQGWVEAPYVATPADLDAIAAAVIAVPTDGLGDVVIVPGVAIGIAGDTFADVMRGEEAEVFGALDALGRDDGLFILPGTHSKWVTVEAGAITGFHTYMTGDVYAALAGHTILSKMFGTDPGDGAGFARGLDAARGMSAPGDLLNRLFAIRAEGLMGRLADDDVPGFLSGLLIGAEVASAAADAREAFVIGASDLAGRYHDALAAFGVAAITVPSESATRCHARIARARAR</sequence>
<dbReference type="Pfam" id="PF05035">
    <property type="entry name" value="DGOK"/>
    <property type="match status" value="1"/>
</dbReference>
<keyword evidence="2" id="KW-1185">Reference proteome</keyword>
<dbReference type="CDD" id="cd24012">
    <property type="entry name" value="ASKHA_NBD_KDGal-kinase"/>
    <property type="match status" value="1"/>
</dbReference>
<evidence type="ECO:0000313" key="1">
    <source>
        <dbReference type="EMBL" id="MBJ3777385.1"/>
    </source>
</evidence>